<evidence type="ECO:0000256" key="7">
    <source>
        <dbReference type="ARBA" id="ARBA00047508"/>
    </source>
</evidence>
<evidence type="ECO:0000256" key="2">
    <source>
        <dbReference type="ARBA" id="ARBA00004688"/>
    </source>
</evidence>
<keyword evidence="11" id="KW-1185">Reference proteome</keyword>
<comment type="caution">
    <text evidence="10">The sequence shown here is derived from an EMBL/GenBank/DDBJ whole genome shotgun (WGS) entry which is preliminary data.</text>
</comment>
<keyword evidence="4 8" id="KW-0028">Amino-acid biosynthesis</keyword>
<comment type="similarity">
    <text evidence="3 8">Belongs to the class-I DAHP synthase family.</text>
</comment>
<dbReference type="InterPro" id="IPR013785">
    <property type="entry name" value="Aldolase_TIM"/>
</dbReference>
<dbReference type="NCBIfam" id="NF009395">
    <property type="entry name" value="PRK12755.1"/>
    <property type="match status" value="1"/>
</dbReference>
<dbReference type="FunFam" id="3.20.20.70:FF:000005">
    <property type="entry name" value="Phospho-2-dehydro-3-deoxyheptonate aldolase"/>
    <property type="match status" value="1"/>
</dbReference>
<sequence length="364" mass="38402">MSLTAGPADVADPAQLLDNQRTTSLSPLLSPALLRQEHPIDAAAAKTVVQGRADTVDILDGRDDRLLVVVGPCSVHDPGAALDYARRLAEHAERLRDQVHIVMRVYFEKPRTTLGWKGLINDPRLDGSFAVNAGLRLARQLLLDITALGLPVGCEFLDPITPQYIADTVSWGSIGARTAASQVHRQLCSALSMPVGVKNSTEGDVQVAVDAVRAAAASHVFPGINADGLAALVTTSGNPDCHVILRGSSAGPNYDAETVAGTLALLRKAGLPERTLIDASHGNSGKDHLRQAGVVAELAERIGAGERGITGLMIESFLEGGRQELTLGRSGELTYGQSITDACVDWPTTAELLTELAAAVRARR</sequence>
<keyword evidence="5 8" id="KW-0808">Transferase</keyword>
<dbReference type="GO" id="GO:0009423">
    <property type="term" value="P:chorismate biosynthetic process"/>
    <property type="evidence" value="ECO:0007669"/>
    <property type="project" value="UniProtKB-UniPathway"/>
</dbReference>
<comment type="catalytic activity">
    <reaction evidence="7 8">
        <text>D-erythrose 4-phosphate + phosphoenolpyruvate + H2O = 7-phospho-2-dehydro-3-deoxy-D-arabino-heptonate + phosphate</text>
        <dbReference type="Rhea" id="RHEA:14717"/>
        <dbReference type="ChEBI" id="CHEBI:15377"/>
        <dbReference type="ChEBI" id="CHEBI:16897"/>
        <dbReference type="ChEBI" id="CHEBI:43474"/>
        <dbReference type="ChEBI" id="CHEBI:58394"/>
        <dbReference type="ChEBI" id="CHEBI:58702"/>
        <dbReference type="EC" id="2.5.1.54"/>
    </reaction>
</comment>
<dbReference type="GO" id="GO:0008652">
    <property type="term" value="P:amino acid biosynthetic process"/>
    <property type="evidence" value="ECO:0007669"/>
    <property type="project" value="UniProtKB-KW"/>
</dbReference>
<proteinExistence type="inferred from homology"/>
<dbReference type="PIRSF" id="PIRSF001361">
    <property type="entry name" value="DAHP_synthase"/>
    <property type="match status" value="1"/>
</dbReference>
<evidence type="ECO:0000259" key="9">
    <source>
        <dbReference type="Pfam" id="PF00793"/>
    </source>
</evidence>
<dbReference type="PANTHER" id="PTHR21225">
    <property type="entry name" value="PHOSPHO-2-DEHYDRO-3-DEOXYHEPTONATE ALDOLASE DAHP SYNTHETASE"/>
    <property type="match status" value="1"/>
</dbReference>
<dbReference type="OrthoDB" id="9807331at2"/>
<gene>
    <name evidence="10" type="ORF">BAY60_17055</name>
</gene>
<dbReference type="InterPro" id="IPR006219">
    <property type="entry name" value="DAHP_synth_1"/>
</dbReference>
<protein>
    <recommendedName>
        <fullName evidence="8">Phospho-2-dehydro-3-deoxyheptonate aldolase</fullName>
        <ecNumber evidence="8">2.5.1.54</ecNumber>
    </recommendedName>
</protein>
<evidence type="ECO:0000256" key="3">
    <source>
        <dbReference type="ARBA" id="ARBA00007985"/>
    </source>
</evidence>
<dbReference type="Gene3D" id="3.20.20.70">
    <property type="entry name" value="Aldolase class I"/>
    <property type="match status" value="1"/>
</dbReference>
<evidence type="ECO:0000256" key="5">
    <source>
        <dbReference type="ARBA" id="ARBA00022679"/>
    </source>
</evidence>
<evidence type="ECO:0000256" key="6">
    <source>
        <dbReference type="ARBA" id="ARBA00023141"/>
    </source>
</evidence>
<dbReference type="SUPFAM" id="SSF51569">
    <property type="entry name" value="Aldolase"/>
    <property type="match status" value="1"/>
</dbReference>
<evidence type="ECO:0000256" key="4">
    <source>
        <dbReference type="ARBA" id="ARBA00022605"/>
    </source>
</evidence>
<feature type="domain" description="DAHP synthetase I/KDSA" evidence="9">
    <location>
        <begin position="53"/>
        <end position="352"/>
    </location>
</feature>
<dbReference type="EC" id="2.5.1.54" evidence="8"/>
<comment type="function">
    <text evidence="1 8">Stereospecific condensation of phosphoenolpyruvate (PEP) and D-erythrose-4-phosphate (E4P) giving rise to 3-deoxy-D-arabino-heptulosonate-7-phosphate (DAHP).</text>
</comment>
<name>A0A2V4BEK2_9PSEU</name>
<dbReference type="Proteomes" id="UP000249915">
    <property type="component" value="Unassembled WGS sequence"/>
</dbReference>
<dbReference type="NCBIfam" id="TIGR00034">
    <property type="entry name" value="aroFGH"/>
    <property type="match status" value="1"/>
</dbReference>
<dbReference type="UniPathway" id="UPA00053">
    <property type="reaction ID" value="UER00084"/>
</dbReference>
<organism evidence="10 11">
    <name type="scientific">Prauserella muralis</name>
    <dbReference type="NCBI Taxonomy" id="588067"/>
    <lineage>
        <taxon>Bacteria</taxon>
        <taxon>Bacillati</taxon>
        <taxon>Actinomycetota</taxon>
        <taxon>Actinomycetes</taxon>
        <taxon>Pseudonocardiales</taxon>
        <taxon>Pseudonocardiaceae</taxon>
        <taxon>Prauserella</taxon>
    </lineage>
</organism>
<dbReference type="EMBL" id="MASW01000002">
    <property type="protein sequence ID" value="PXY28049.1"/>
    <property type="molecule type" value="Genomic_DNA"/>
</dbReference>
<keyword evidence="6 8" id="KW-0057">Aromatic amino acid biosynthesis</keyword>
<dbReference type="GO" id="GO:0009073">
    <property type="term" value="P:aromatic amino acid family biosynthetic process"/>
    <property type="evidence" value="ECO:0007669"/>
    <property type="project" value="UniProtKB-KW"/>
</dbReference>
<dbReference type="PANTHER" id="PTHR21225:SF12">
    <property type="entry name" value="PHOSPHO-2-DEHYDRO-3-DEOXYHEPTONATE ALDOLASE, TYROSINE-INHIBITED"/>
    <property type="match status" value="1"/>
</dbReference>
<dbReference type="GO" id="GO:0003849">
    <property type="term" value="F:3-deoxy-7-phosphoheptulonate synthase activity"/>
    <property type="evidence" value="ECO:0007669"/>
    <property type="project" value="UniProtKB-EC"/>
</dbReference>
<dbReference type="RefSeq" id="WP_112282059.1">
    <property type="nucleotide sequence ID" value="NZ_MASW01000002.1"/>
</dbReference>
<dbReference type="AlphaFoldDB" id="A0A2V4BEK2"/>
<evidence type="ECO:0000313" key="10">
    <source>
        <dbReference type="EMBL" id="PXY28049.1"/>
    </source>
</evidence>
<reference evidence="10 11" key="1">
    <citation type="submission" date="2016-07" db="EMBL/GenBank/DDBJ databases">
        <title>Draft genome sequence of Prauserella muralis DSM 45305, isolated from a mould-covered wall in an indoor environment.</title>
        <authorList>
            <person name="Ruckert C."/>
            <person name="Albersmeier A."/>
            <person name="Jiang C.-L."/>
            <person name="Jiang Y."/>
            <person name="Kalinowski J."/>
            <person name="Schneider O."/>
            <person name="Winkler A."/>
            <person name="Zotchev S.B."/>
        </authorList>
    </citation>
    <scope>NUCLEOTIDE SEQUENCE [LARGE SCALE GENOMIC DNA]</scope>
    <source>
        <strain evidence="10 11">DSM 45305</strain>
    </source>
</reference>
<dbReference type="GO" id="GO:0005737">
    <property type="term" value="C:cytoplasm"/>
    <property type="evidence" value="ECO:0007669"/>
    <property type="project" value="TreeGrafter"/>
</dbReference>
<evidence type="ECO:0000256" key="1">
    <source>
        <dbReference type="ARBA" id="ARBA00003726"/>
    </source>
</evidence>
<accession>A0A2V4BEK2</accession>
<dbReference type="Pfam" id="PF00793">
    <property type="entry name" value="DAHP_synth_1"/>
    <property type="match status" value="1"/>
</dbReference>
<comment type="pathway">
    <text evidence="2 8">Metabolic intermediate biosynthesis; chorismate biosynthesis; chorismate from D-erythrose 4-phosphate and phosphoenolpyruvate: step 1/7.</text>
</comment>
<evidence type="ECO:0000256" key="8">
    <source>
        <dbReference type="PIRNR" id="PIRNR001361"/>
    </source>
</evidence>
<evidence type="ECO:0000313" key="11">
    <source>
        <dbReference type="Proteomes" id="UP000249915"/>
    </source>
</evidence>
<dbReference type="InterPro" id="IPR006218">
    <property type="entry name" value="DAHP1/KDSA"/>
</dbReference>